<sequence>MGYQGWRSFVSCALALSAVVLVAGCGSQSGTAEPTGSADVPALDSARIQKFDLGKYDAVRMTAAGIVTITGDGLNGYDPRTGEQRWTIRRDGAQVDQQSIWLLDSGHVLLVGWKNVPERIAYDTDSGRELWPTMNPSWSEADVIAGNFVRNDPRTGQRSWSIDPATVGCAVPLPDKPTLFESRDVLLFRCPSKVGNDNDMRDLRIGALAKDTGKVLWQRQLEGDQSIARGPSNVLDVRLGDKADTVDVRTGAVLGTRKRPDSPWRYPLPDGSALAMDSVNLVEDKEFRLVAADGSVKWTAPLQAGEQTLPGPAAQNVILGTMRQRQGDPKATWILAWDLRTAKRTVILGPDTTAQNESPSLRFPVAVDTPLEVWPWGVAVKGTDGSFAVIPAA</sequence>
<dbReference type="EMBL" id="CP046172">
    <property type="protein sequence ID" value="QIS14601.1"/>
    <property type="molecule type" value="Genomic_DNA"/>
</dbReference>
<protein>
    <submittedName>
        <fullName evidence="3">PQQ-binding-like beta-propeller repeat protein</fullName>
    </submittedName>
</protein>
<evidence type="ECO:0000313" key="3">
    <source>
        <dbReference type="EMBL" id="QIS14601.1"/>
    </source>
</evidence>
<dbReference type="InterPro" id="IPR011047">
    <property type="entry name" value="Quinoprotein_ADH-like_sf"/>
</dbReference>
<evidence type="ECO:0000256" key="1">
    <source>
        <dbReference type="SAM" id="SignalP"/>
    </source>
</evidence>
<feature type="signal peptide" evidence="1">
    <location>
        <begin position="1"/>
        <end position="23"/>
    </location>
</feature>
<dbReference type="SUPFAM" id="SSF50998">
    <property type="entry name" value="Quinoprotein alcohol dehydrogenase-like"/>
    <property type="match status" value="1"/>
</dbReference>
<dbReference type="Proteomes" id="UP000503540">
    <property type="component" value="Chromosome"/>
</dbReference>
<evidence type="ECO:0000259" key="2">
    <source>
        <dbReference type="Pfam" id="PF13360"/>
    </source>
</evidence>
<dbReference type="PROSITE" id="PS51257">
    <property type="entry name" value="PROKAR_LIPOPROTEIN"/>
    <property type="match status" value="1"/>
</dbReference>
<keyword evidence="1" id="KW-0732">Signal</keyword>
<proteinExistence type="predicted"/>
<accession>A0A6G9YN40</accession>
<dbReference type="AlphaFoldDB" id="A0A6G9YN40"/>
<feature type="domain" description="Pyrrolo-quinoline quinone repeat" evidence="2">
    <location>
        <begin position="75"/>
        <end position="299"/>
    </location>
</feature>
<feature type="chain" id="PRO_5038510038" evidence="1">
    <location>
        <begin position="24"/>
        <end position="393"/>
    </location>
</feature>
<name>A0A6G9YN40_9NOCA</name>
<reference evidence="3 4" key="1">
    <citation type="journal article" date="2019" name="ACS Chem. Biol.">
        <title>Identification and Mobilization of a Cryptic Antibiotic Biosynthesis Gene Locus from a Human-Pathogenic Nocardia Isolate.</title>
        <authorList>
            <person name="Herisse M."/>
            <person name="Ishida K."/>
            <person name="Porter J.L."/>
            <person name="Howden B."/>
            <person name="Hertweck C."/>
            <person name="Stinear T.P."/>
            <person name="Pidot S.J."/>
        </authorList>
    </citation>
    <scope>NUCLEOTIDE SEQUENCE [LARGE SCALE GENOMIC DNA]</scope>
    <source>
        <strain evidence="3 4">AUSMDU00012717</strain>
    </source>
</reference>
<keyword evidence="4" id="KW-1185">Reference proteome</keyword>
<dbReference type="RefSeq" id="WP_167476981.1">
    <property type="nucleotide sequence ID" value="NZ_CP046172.1"/>
</dbReference>
<dbReference type="KEGG" id="nah:F5544_33830"/>
<organism evidence="3 4">
    <name type="scientific">Nocardia arthritidis</name>
    <dbReference type="NCBI Taxonomy" id="228602"/>
    <lineage>
        <taxon>Bacteria</taxon>
        <taxon>Bacillati</taxon>
        <taxon>Actinomycetota</taxon>
        <taxon>Actinomycetes</taxon>
        <taxon>Mycobacteriales</taxon>
        <taxon>Nocardiaceae</taxon>
        <taxon>Nocardia</taxon>
    </lineage>
</organism>
<dbReference type="Gene3D" id="2.130.10.10">
    <property type="entry name" value="YVTN repeat-like/Quinoprotein amine dehydrogenase"/>
    <property type="match status" value="1"/>
</dbReference>
<dbReference type="Pfam" id="PF13360">
    <property type="entry name" value="PQQ_2"/>
    <property type="match status" value="1"/>
</dbReference>
<gene>
    <name evidence="3" type="ORF">F5544_33830</name>
</gene>
<dbReference type="InterPro" id="IPR015943">
    <property type="entry name" value="WD40/YVTN_repeat-like_dom_sf"/>
</dbReference>
<evidence type="ECO:0000313" key="4">
    <source>
        <dbReference type="Proteomes" id="UP000503540"/>
    </source>
</evidence>
<dbReference type="InterPro" id="IPR002372">
    <property type="entry name" value="PQQ_rpt_dom"/>
</dbReference>